<dbReference type="Gene3D" id="3.50.50.60">
    <property type="entry name" value="FAD/NAD(P)-binding domain"/>
    <property type="match status" value="1"/>
</dbReference>
<reference evidence="3" key="1">
    <citation type="submission" date="2014-08" db="EMBL/GenBank/DDBJ databases">
        <authorList>
            <person name="Moulin L."/>
        </authorList>
    </citation>
    <scope>NUCLEOTIDE SEQUENCE [LARGE SCALE GENOMIC DNA]</scope>
</reference>
<feature type="domain" description="Saccharopine dehydrogenase-like C-terminal" evidence="1">
    <location>
        <begin position="128"/>
        <end position="365"/>
    </location>
</feature>
<accession>A0A090DUF0</accession>
<dbReference type="InterPro" id="IPR036188">
    <property type="entry name" value="FAD/NAD-bd_sf"/>
</dbReference>
<dbReference type="Proteomes" id="UP000045285">
    <property type="component" value="Unassembled WGS sequence"/>
</dbReference>
<dbReference type="Pfam" id="PF16653">
    <property type="entry name" value="Sacchrp_dh_C"/>
    <property type="match status" value="1"/>
</dbReference>
<dbReference type="STRING" id="69974.MPLDJ20_20051"/>
<dbReference type="Gene3D" id="3.30.360.10">
    <property type="entry name" value="Dihydrodipicolinate Reductase, domain 2"/>
    <property type="match status" value="1"/>
</dbReference>
<dbReference type="EMBL" id="CCMZ01000018">
    <property type="protein sequence ID" value="CDX17979.1"/>
    <property type="molecule type" value="Genomic_DNA"/>
</dbReference>
<sequence>MCGRSHVVIGAGPVGRAVALQLAGQPDTSVVLIDRSHSVLATAQGLLGDLKNVRFDGSFGPCAHSIQARSLIMATSWNDCRNLVGKLAHRMHEASLHTPIICVGWPDPEDPDIARMPPNGPPVVLGAGLEPGLVESLISLAAAELDGLESIVTHCGGIPKIPEPPLNYALAFGRRLPIEQRPALARVNGRAVTRSRFESVSSLFVEGVGLLEAYDDAMVPSTAASTHLSIPTLRQLTVRWPGFADGVRMLHRLGLLSDEEIEIGSTRLRVKHVTEALLTRRSPKEHGDQVILDVAIEDRHRKPGRWTCILRSALQERGFSSMAIATAVPVAAAVECVTRKQLRGAIHPGEATLAEVASMALGKMRGSRMAVLAERATGLLETTMIFGAGHAKAENTARGQRTSKPCTADVPERMGFLGSGFAGSP</sequence>
<dbReference type="AlphaFoldDB" id="A0A090DUF0"/>
<dbReference type="SUPFAM" id="SSF51971">
    <property type="entry name" value="Nucleotide-binding domain"/>
    <property type="match status" value="1"/>
</dbReference>
<dbReference type="InterPro" id="IPR032095">
    <property type="entry name" value="Sacchrp_dh-like_C"/>
</dbReference>
<evidence type="ECO:0000259" key="1">
    <source>
        <dbReference type="Pfam" id="PF16653"/>
    </source>
</evidence>
<dbReference type="SUPFAM" id="SSF55347">
    <property type="entry name" value="Glyceraldehyde-3-phosphate dehydrogenase-like, C-terminal domain"/>
    <property type="match status" value="1"/>
</dbReference>
<evidence type="ECO:0000313" key="3">
    <source>
        <dbReference type="Proteomes" id="UP000045285"/>
    </source>
</evidence>
<protein>
    <submittedName>
        <fullName evidence="2">Saccharopine dehydrogenase</fullName>
    </submittedName>
</protein>
<organism evidence="2 3">
    <name type="scientific">Mesorhizobium plurifarium</name>
    <dbReference type="NCBI Taxonomy" id="69974"/>
    <lineage>
        <taxon>Bacteria</taxon>
        <taxon>Pseudomonadati</taxon>
        <taxon>Pseudomonadota</taxon>
        <taxon>Alphaproteobacteria</taxon>
        <taxon>Hyphomicrobiales</taxon>
        <taxon>Phyllobacteriaceae</taxon>
        <taxon>Mesorhizobium</taxon>
    </lineage>
</organism>
<proteinExistence type="predicted"/>
<keyword evidence="3" id="KW-1185">Reference proteome</keyword>
<gene>
    <name evidence="2" type="ORF">MPL3356_250056</name>
</gene>
<name>A0A090DUF0_MESPL</name>
<evidence type="ECO:0000313" key="2">
    <source>
        <dbReference type="EMBL" id="CDX17979.1"/>
    </source>
</evidence>